<dbReference type="NCBIfam" id="TIGR03016">
    <property type="entry name" value="pepcterm_hypo_1"/>
    <property type="match status" value="1"/>
</dbReference>
<reference evidence="3" key="1">
    <citation type="submission" date="2015-08" db="EMBL/GenBank/DDBJ databases">
        <authorList>
            <person name="Varghese N."/>
        </authorList>
    </citation>
    <scope>NUCLEOTIDE SEQUENCE [LARGE SCALE GENOMIC DNA]</scope>
    <source>
        <strain evidence="3">DSM 18181</strain>
    </source>
</reference>
<dbReference type="RefSeq" id="WP_055451035.1">
    <property type="nucleotide sequence ID" value="NZ_CYHF01000007.1"/>
</dbReference>
<organism evidence="2 3">
    <name type="scientific">Thiomonas bhubaneswarensis</name>
    <dbReference type="NCBI Taxonomy" id="339866"/>
    <lineage>
        <taxon>Bacteria</taxon>
        <taxon>Pseudomonadati</taxon>
        <taxon>Pseudomonadota</taxon>
        <taxon>Betaproteobacteria</taxon>
        <taxon>Burkholderiales</taxon>
        <taxon>Thiomonas</taxon>
    </lineage>
</organism>
<accession>A0A0K6I5U5</accession>
<name>A0A0K6I5U5_9BURK</name>
<feature type="signal peptide" evidence="1">
    <location>
        <begin position="1"/>
        <end position="28"/>
    </location>
</feature>
<evidence type="ECO:0000256" key="1">
    <source>
        <dbReference type="SAM" id="SignalP"/>
    </source>
</evidence>
<sequence length="556" mass="59726">MQTALRHRVLFALTPLALCLLHAGAASAQTVPGAIPGLNTAVPGGLGLPEAFQGNETGGALAAPLDAASAPVPRGNFVQPSLGMSVVQTSNAYFGTSTPAKSDTIISITPGIAFQTEGPDLRTFGNFALNAQYYARGSYSNTVLPSGVLGLSARLVDQWLYFDAGITSQQNALLTIPAQGTGTATYTTTQYRVSPYIDHRFDDNLRLRARSDNTWTHISGNQTGQALSNGRYSVQSVQLDRRPTPFGWGLDARQEETVYTTSGSLTVRDEIARARALFAFTPHFEAGLIGGYEHYSTSYDSLGHSIYGVQARWQPNVFTRVDGVVERRFFGTGWNVNASQQIARLSLRLNWNRAPSSFLAGLQTIPSGVSLSNLLDGMLASQYPDPAARARAVQNLLSVTGLPSTLPNAINYYTQSATLQDTLTATAVLLDQRNSYAASLFHTKTQDLILPGSKPLNYLLLASADYVQNGVGLSYGRRLTPVMSLNVGVLRALNTGFGLNTGVSIRQTTFIVQVSRRLSPKTLLVVGARRQLLDTANTGILNANESAIYAGLTHQF</sequence>
<keyword evidence="3" id="KW-1185">Reference proteome</keyword>
<feature type="chain" id="PRO_5005504716" evidence="1">
    <location>
        <begin position="29"/>
        <end position="556"/>
    </location>
</feature>
<dbReference type="EMBL" id="CYHF01000007">
    <property type="protein sequence ID" value="CUA98524.1"/>
    <property type="molecule type" value="Genomic_DNA"/>
</dbReference>
<gene>
    <name evidence="2" type="ORF">Ga0061069_107135</name>
</gene>
<keyword evidence="1" id="KW-0732">Signal</keyword>
<dbReference type="InterPro" id="IPR017467">
    <property type="entry name" value="CHP03016_PEP-CTERM"/>
</dbReference>
<evidence type="ECO:0000313" key="2">
    <source>
        <dbReference type="EMBL" id="CUA98524.1"/>
    </source>
</evidence>
<protein>
    <submittedName>
        <fullName evidence="2">Uncharacterized protein, PEP-CTERM system associated</fullName>
    </submittedName>
</protein>
<dbReference type="AlphaFoldDB" id="A0A0K6I5U5"/>
<proteinExistence type="predicted"/>
<dbReference type="STRING" id="339866.GCA_001418255_02174"/>
<evidence type="ECO:0000313" key="3">
    <source>
        <dbReference type="Proteomes" id="UP000183649"/>
    </source>
</evidence>
<dbReference type="OrthoDB" id="8522878at2"/>
<dbReference type="Proteomes" id="UP000183649">
    <property type="component" value="Unassembled WGS sequence"/>
</dbReference>